<dbReference type="PANTHER" id="PTHR46687:SF1">
    <property type="entry name" value="PROTEIN DISPATCHED HOMOLOG 3"/>
    <property type="match status" value="1"/>
</dbReference>
<feature type="domain" description="Membrane transport protein MMPL" evidence="7">
    <location>
        <begin position="474"/>
        <end position="667"/>
    </location>
</feature>
<reference evidence="8 9" key="1">
    <citation type="submission" date="2024-02" db="EMBL/GenBank/DDBJ databases">
        <authorList>
            <person name="Chen Y."/>
            <person name="Shah S."/>
            <person name="Dougan E. K."/>
            <person name="Thang M."/>
            <person name="Chan C."/>
        </authorList>
    </citation>
    <scope>NUCLEOTIDE SEQUENCE [LARGE SCALE GENOMIC DNA]</scope>
</reference>
<feature type="compositionally biased region" description="Pro residues" evidence="5">
    <location>
        <begin position="136"/>
        <end position="145"/>
    </location>
</feature>
<feature type="transmembrane region" description="Helical" evidence="6">
    <location>
        <begin position="1218"/>
        <end position="1243"/>
    </location>
</feature>
<dbReference type="Pfam" id="PF03176">
    <property type="entry name" value="MMPL"/>
    <property type="match status" value="1"/>
</dbReference>
<evidence type="ECO:0000259" key="7">
    <source>
        <dbReference type="Pfam" id="PF03176"/>
    </source>
</evidence>
<feature type="region of interest" description="Disordered" evidence="5">
    <location>
        <begin position="261"/>
        <end position="322"/>
    </location>
</feature>
<protein>
    <recommendedName>
        <fullName evidence="7">Membrane transport protein MMPL domain-containing protein</fullName>
    </recommendedName>
</protein>
<dbReference type="Proteomes" id="UP001642484">
    <property type="component" value="Unassembled WGS sequence"/>
</dbReference>
<keyword evidence="3 6" id="KW-1133">Transmembrane helix</keyword>
<gene>
    <name evidence="8" type="ORF">CCMP2556_LOCUS9161</name>
</gene>
<evidence type="ECO:0000256" key="1">
    <source>
        <dbReference type="ARBA" id="ARBA00004141"/>
    </source>
</evidence>
<feature type="transmembrane region" description="Helical" evidence="6">
    <location>
        <begin position="616"/>
        <end position="638"/>
    </location>
</feature>
<feature type="transmembrane region" description="Helical" evidence="6">
    <location>
        <begin position="575"/>
        <end position="596"/>
    </location>
</feature>
<comment type="subcellular location">
    <subcellularLocation>
        <location evidence="1">Membrane</location>
        <topology evidence="1">Multi-pass membrane protein</topology>
    </subcellularLocation>
</comment>
<accession>A0ABP0J1K6</accession>
<evidence type="ECO:0000256" key="6">
    <source>
        <dbReference type="SAM" id="Phobius"/>
    </source>
</evidence>
<feature type="compositionally biased region" description="Polar residues" evidence="5">
    <location>
        <begin position="277"/>
        <end position="286"/>
    </location>
</feature>
<dbReference type="PANTHER" id="PTHR46687">
    <property type="entry name" value="PROTEIN DISPATCHED HOMOLOG 3"/>
    <property type="match status" value="1"/>
</dbReference>
<dbReference type="Gene3D" id="1.20.1640.10">
    <property type="entry name" value="Multidrug efflux transporter AcrB transmembrane domain"/>
    <property type="match status" value="1"/>
</dbReference>
<evidence type="ECO:0000313" key="9">
    <source>
        <dbReference type="Proteomes" id="UP001642484"/>
    </source>
</evidence>
<dbReference type="EMBL" id="CAXAMN010004213">
    <property type="protein sequence ID" value="CAK9008213.1"/>
    <property type="molecule type" value="Genomic_DNA"/>
</dbReference>
<feature type="non-terminal residue" evidence="8">
    <location>
        <position position="1"/>
    </location>
</feature>
<evidence type="ECO:0000256" key="4">
    <source>
        <dbReference type="ARBA" id="ARBA00023136"/>
    </source>
</evidence>
<feature type="transmembrane region" description="Helical" evidence="6">
    <location>
        <begin position="644"/>
        <end position="664"/>
    </location>
</feature>
<proteinExistence type="predicted"/>
<dbReference type="InterPro" id="IPR004869">
    <property type="entry name" value="MMPL_dom"/>
</dbReference>
<comment type="caution">
    <text evidence="8">The sequence shown here is derived from an EMBL/GenBank/DDBJ whole genome shotgun (WGS) entry which is preliminary data.</text>
</comment>
<keyword evidence="9" id="KW-1185">Reference proteome</keyword>
<feature type="compositionally biased region" description="Basic and acidic residues" evidence="5">
    <location>
        <begin position="11"/>
        <end position="23"/>
    </location>
</feature>
<dbReference type="InterPro" id="IPR042480">
    <property type="entry name" value="DISP3"/>
</dbReference>
<feature type="transmembrane region" description="Helical" evidence="6">
    <location>
        <begin position="1044"/>
        <end position="1067"/>
    </location>
</feature>
<feature type="transmembrane region" description="Helical" evidence="6">
    <location>
        <begin position="548"/>
        <end position="569"/>
    </location>
</feature>
<keyword evidence="4 6" id="KW-0472">Membrane</keyword>
<evidence type="ECO:0000256" key="5">
    <source>
        <dbReference type="SAM" id="MobiDB-lite"/>
    </source>
</evidence>
<evidence type="ECO:0000313" key="8">
    <source>
        <dbReference type="EMBL" id="CAK9008213.1"/>
    </source>
</evidence>
<feature type="transmembrane region" description="Helical" evidence="6">
    <location>
        <begin position="1249"/>
        <end position="1271"/>
    </location>
</feature>
<keyword evidence="2 6" id="KW-0812">Transmembrane</keyword>
<feature type="transmembrane region" description="Helical" evidence="6">
    <location>
        <begin position="989"/>
        <end position="1008"/>
    </location>
</feature>
<feature type="compositionally biased region" description="Low complexity" evidence="5">
    <location>
        <begin position="306"/>
        <end position="322"/>
    </location>
</feature>
<evidence type="ECO:0000256" key="2">
    <source>
        <dbReference type="ARBA" id="ARBA00022692"/>
    </source>
</evidence>
<feature type="region of interest" description="Disordered" evidence="5">
    <location>
        <begin position="1"/>
        <end position="23"/>
    </location>
</feature>
<feature type="transmembrane region" description="Helical" evidence="6">
    <location>
        <begin position="1015"/>
        <end position="1032"/>
    </location>
</feature>
<sequence length="1334" mass="147729">EQLVDGSPTDAEEKTSPGRAEKHGATCKGRREAAGVIALLGVGASLFALTTAVHQLRPSNGLPQFFPKDSNLGGLQELQLRFGNETSVNMQEMAMCNGQVQTSCRPRDLPSLPLPRPSVKASRPARPSRPGRPSGRPQPPPPQQPRPVTSAPTQGPPRRPLELGEDYNVRLRVQGPADPQELEVLREKILTALKLKPEDLEFEVQAVPDGSGRRLEELEVTLHFQHLSTQQEHQIQDFLKQNQELLQAFGAKDVITTVPPSRATEPMPEPMPEPTPQAKTSSLTVARTTTPPTRPTTRRPTTVEHPATTRAPTTPRSPSASTLTTTFPVLHLQKRGMAKDRQAQVFVVFGFRQVPGSYNYVLDDSFDLSAREAQLAVVEFCKLLRLEKALKVVPGVGNCWPEKMKMYMNMRHLPWPTYNFFPALQRFVRESEKWVGEHVGMDQGAVQWCQMDFNVEVDIWSSGRQVQPYMDLWDETVSRVLRAASEKYPGSAAYLGSPVPVSDLFQRAEAENRVVNSALSSWVVSVGCALVALAFFTRSCWLSGLACFAMLSTAACSLFFITSVFHWSFGLMEAVSLIIFCGFSVDYPLHVVQAYVQERQKGAHIRHALREVGSAVASGCVTTCGAALFLLFCQIRIFTRFGQVLVVNMLCSLIFALLWIPAVLELCRPNVTPVSKDEEGFAMGLLGESAGSAGRRSTPGPSARDDRLMLEPPFFCCVAVRSRGSTRRRWKSLRLEVFQRCKAETLRVRDGHPSPEDGGRDWRTTTLSAYELHEAVPPDRWCVTSKDLLFLRQDVQLSIRRSEIRPPPDGRDEFQSFDCIYGPSIYTVNEQYIKPVTSKAGKMSWALMKNPEGLECHLFISHAWQEGVFEFLTKVRHSWPRAALHAWCCMLANPQNLNIALFLTSPSTSPFALALKASEMVLVVPNRHQSVYTRLWCAYEAYLAQEEGKRILVAKSSHRHEICRSLQLLALASVLGVLLGLAGNALNLHFSKVVTGIACLLVGASLNIQHDTTRIVLHFLCVMIFWTQVSHYEPWFPAWSQTYHFAPAAHFVFHLTFYLTAASFCYLCEVDRINGRSTVLESNLLQKGYSGSIRHAQCSEPADAAKIEAEIGEKVLHVDYAIHVLLTAGMSSPALREIAGAGVEIEYAAYSEISCPVICLGPCDLCMTGFLLLELLDYRGTRFLVSMLLSACSVLLRLALICVICWRSTDERCFILKVMTKMVALLMLVVFGMALVCFVADLVTPQKLTLIWLSLSTITFAATLAFALLGIQGTAKLPCGLILLQIFFARGTKTLAACGWRARTPTGARPFVAAVPHADDSEVSDGPSETSSSS</sequence>
<organism evidence="8 9">
    <name type="scientific">Durusdinium trenchii</name>
    <dbReference type="NCBI Taxonomy" id="1381693"/>
    <lineage>
        <taxon>Eukaryota</taxon>
        <taxon>Sar</taxon>
        <taxon>Alveolata</taxon>
        <taxon>Dinophyceae</taxon>
        <taxon>Suessiales</taxon>
        <taxon>Symbiodiniaceae</taxon>
        <taxon>Durusdinium</taxon>
    </lineage>
</organism>
<feature type="transmembrane region" description="Helical" evidence="6">
    <location>
        <begin position="965"/>
        <end position="983"/>
    </location>
</feature>
<feature type="transmembrane region" description="Helical" evidence="6">
    <location>
        <begin position="519"/>
        <end position="536"/>
    </location>
</feature>
<dbReference type="SUPFAM" id="SSF82866">
    <property type="entry name" value="Multidrug efflux transporter AcrB transmembrane domain"/>
    <property type="match status" value="1"/>
</dbReference>
<name>A0ABP0J1K6_9DINO</name>
<feature type="region of interest" description="Disordered" evidence="5">
    <location>
        <begin position="102"/>
        <end position="162"/>
    </location>
</feature>
<evidence type="ECO:0000256" key="3">
    <source>
        <dbReference type="ARBA" id="ARBA00022989"/>
    </source>
</evidence>